<evidence type="ECO:0000313" key="2">
    <source>
        <dbReference type="Proteomes" id="UP000199581"/>
    </source>
</evidence>
<dbReference type="RefSeq" id="WP_208599821.1">
    <property type="nucleotide sequence ID" value="NZ_FOTO01000005.1"/>
</dbReference>
<protein>
    <recommendedName>
        <fullName evidence="3">Response regulator receiver protein</fullName>
    </recommendedName>
</protein>
<dbReference type="EMBL" id="FOTO01000005">
    <property type="protein sequence ID" value="SFL69379.1"/>
    <property type="molecule type" value="Genomic_DNA"/>
</dbReference>
<organism evidence="1 2">
    <name type="scientific">Desulfomicrobium norvegicum (strain DSM 1741 / NCIMB 8310)</name>
    <name type="common">Desulfovibrio baculatus (strain Norway 4)</name>
    <name type="synonym">Desulfovibrio desulfuricans (strain Norway 4)</name>
    <dbReference type="NCBI Taxonomy" id="52561"/>
    <lineage>
        <taxon>Bacteria</taxon>
        <taxon>Pseudomonadati</taxon>
        <taxon>Thermodesulfobacteriota</taxon>
        <taxon>Desulfovibrionia</taxon>
        <taxon>Desulfovibrionales</taxon>
        <taxon>Desulfomicrobiaceae</taxon>
        <taxon>Desulfomicrobium</taxon>
    </lineage>
</organism>
<dbReference type="Proteomes" id="UP000199581">
    <property type="component" value="Unassembled WGS sequence"/>
</dbReference>
<accession>A0A8G2F4C7</accession>
<evidence type="ECO:0000313" key="1">
    <source>
        <dbReference type="EMBL" id="SFL69379.1"/>
    </source>
</evidence>
<dbReference type="InterPro" id="IPR013324">
    <property type="entry name" value="RNA_pol_sigma_r3/r4-like"/>
</dbReference>
<name>A0A8G2F4C7_DESNO</name>
<proteinExistence type="predicted"/>
<dbReference type="AlphaFoldDB" id="A0A8G2F4C7"/>
<gene>
    <name evidence="1" type="ORF">SAMN05421830_1055</name>
</gene>
<dbReference type="SUPFAM" id="SSF88659">
    <property type="entry name" value="Sigma3 and sigma4 domains of RNA polymerase sigma factors"/>
    <property type="match status" value="1"/>
</dbReference>
<dbReference type="InterPro" id="IPR036388">
    <property type="entry name" value="WH-like_DNA-bd_sf"/>
</dbReference>
<dbReference type="Gene3D" id="1.10.10.10">
    <property type="entry name" value="Winged helix-like DNA-binding domain superfamily/Winged helix DNA-binding domain"/>
    <property type="match status" value="1"/>
</dbReference>
<evidence type="ECO:0008006" key="3">
    <source>
        <dbReference type="Google" id="ProtNLM"/>
    </source>
</evidence>
<comment type="caution">
    <text evidence="1">The sequence shown here is derived from an EMBL/GenBank/DDBJ whole genome shotgun (WGS) entry which is preliminary data.</text>
</comment>
<sequence length="285" mass="32791">MNLLQEAVSAKNNSSTHGVNEKNITPLRKRSINGDLYIRVPKIESLIAELLILPRDELIARAKITHREDDRYVPSECLVYFIRTCRHDGNAKWFERIYKILIERVLRSLPKAENTDGKTESLSRGAIRDYVFDRFVELLSADRSTYNDKLDFFEVRFDSALTKLRYDAQDKVWLNEKRFQPLEYEEKNNELSVQVEMAAGTFDPTTGSGLDDADYRSRFDAAINTLPPEQARIIHMLRLGVPIDSKVPNVMTIAKALNRSEKTIRTYRDKAFSALRAAMANGEEQ</sequence>
<reference evidence="1 2" key="1">
    <citation type="submission" date="2016-10" db="EMBL/GenBank/DDBJ databases">
        <authorList>
            <person name="Varghese N."/>
            <person name="Submissions S."/>
        </authorList>
    </citation>
    <scope>NUCLEOTIDE SEQUENCE [LARGE SCALE GENOMIC DNA]</scope>
    <source>
        <strain evidence="1 2">DSM 1741</strain>
    </source>
</reference>
<keyword evidence="2" id="KW-1185">Reference proteome</keyword>